<dbReference type="RefSeq" id="WP_123877896.1">
    <property type="nucleotide sequence ID" value="NZ_RPFZ01000001.1"/>
</dbReference>
<dbReference type="EMBL" id="RPFZ01000001">
    <property type="protein sequence ID" value="RPF70434.1"/>
    <property type="molecule type" value="Genomic_DNA"/>
</dbReference>
<reference evidence="2 3" key="1">
    <citation type="submission" date="2018-11" db="EMBL/GenBank/DDBJ databases">
        <title>Erythrobacter spongiae sp. nov., isolated from a marine sponge.</title>
        <authorList>
            <person name="Zhuang L."/>
            <person name="Luo L."/>
        </authorList>
    </citation>
    <scope>NUCLEOTIDE SEQUENCE [LARGE SCALE GENOMIC DNA]</scope>
    <source>
        <strain evidence="2 3">HN-E23</strain>
    </source>
</reference>
<protein>
    <submittedName>
        <fullName evidence="2">Uncharacterized protein</fullName>
    </submittedName>
</protein>
<name>A0A3N5CNC1_9SPHN</name>
<gene>
    <name evidence="2" type="ORF">EG799_01420</name>
</gene>
<accession>A0A3N5CNC1</accession>
<proteinExistence type="predicted"/>
<evidence type="ECO:0000313" key="2">
    <source>
        <dbReference type="EMBL" id="RPF70434.1"/>
    </source>
</evidence>
<comment type="caution">
    <text evidence="2">The sequence shown here is derived from an EMBL/GenBank/DDBJ whole genome shotgun (WGS) entry which is preliminary data.</text>
</comment>
<evidence type="ECO:0000313" key="3">
    <source>
        <dbReference type="Proteomes" id="UP000275232"/>
    </source>
</evidence>
<feature type="region of interest" description="Disordered" evidence="1">
    <location>
        <begin position="93"/>
        <end position="113"/>
    </location>
</feature>
<keyword evidence="3" id="KW-1185">Reference proteome</keyword>
<sequence>MTIPMEIWKFLGVRGTIAAALALALGIALWRADAISEQRDRAVEQRALAEAGHAVTRASLDRLEGELAAFVQEGKLTRAEAVTAMIEAQDAGEDMRRAAAQQRRTDWRGQEGL</sequence>
<dbReference type="AlphaFoldDB" id="A0A3N5CNC1"/>
<dbReference type="Proteomes" id="UP000275232">
    <property type="component" value="Unassembled WGS sequence"/>
</dbReference>
<organism evidence="2 3">
    <name type="scientific">Aurantiacibacter spongiae</name>
    <dbReference type="NCBI Taxonomy" id="2488860"/>
    <lineage>
        <taxon>Bacteria</taxon>
        <taxon>Pseudomonadati</taxon>
        <taxon>Pseudomonadota</taxon>
        <taxon>Alphaproteobacteria</taxon>
        <taxon>Sphingomonadales</taxon>
        <taxon>Erythrobacteraceae</taxon>
        <taxon>Aurantiacibacter</taxon>
    </lineage>
</organism>
<evidence type="ECO:0000256" key="1">
    <source>
        <dbReference type="SAM" id="MobiDB-lite"/>
    </source>
</evidence>